<feature type="compositionally biased region" description="Basic and acidic residues" evidence="1">
    <location>
        <begin position="1001"/>
        <end position="1013"/>
    </location>
</feature>
<dbReference type="AlphaFoldDB" id="A0A8H4PQ99"/>
<feature type="region of interest" description="Disordered" evidence="1">
    <location>
        <begin position="507"/>
        <end position="527"/>
    </location>
</feature>
<reference evidence="2 3" key="1">
    <citation type="journal article" date="2020" name="Genome Biol. Evol.">
        <title>A new high-quality draft genome assembly of the Chinese cordyceps Ophiocordyceps sinensis.</title>
        <authorList>
            <person name="Shu R."/>
            <person name="Zhang J."/>
            <person name="Meng Q."/>
            <person name="Zhang H."/>
            <person name="Zhou G."/>
            <person name="Li M."/>
            <person name="Wu P."/>
            <person name="Zhao Y."/>
            <person name="Chen C."/>
            <person name="Qin Q."/>
        </authorList>
    </citation>
    <scope>NUCLEOTIDE SEQUENCE [LARGE SCALE GENOMIC DNA]</scope>
    <source>
        <strain evidence="2 3">IOZ07</strain>
    </source>
</reference>
<feature type="compositionally biased region" description="Basic and acidic residues" evidence="1">
    <location>
        <begin position="753"/>
        <end position="769"/>
    </location>
</feature>
<sequence length="1233" mass="133314">MVTAKAVPQNDDESSLSPPTPTSPSLSPPRSVVDRVATPLSLFFDSPTPRGTGSANGSFSREDPFAKMSPAETPEPAVSLRQAHGGPALDLTVGADGREPARQRRHRYATPTAQGSDARASEYEEPSDPVARMTNTLSPPDSNPDDGHSPLVDLRPLRTASVRADTMLAQPTPMASTSLPGSDLMMPSGSPSGNIAQLEATAERLSMTSSIDDAIRDLHGELKRSDSNNDEAAAAVEQLRQHLSASSSIVSTNTAARQGGYSPAAFVMSPTHSLSGRLRSGSKGTAGRPDLDYDPILSRHASDRSARSAKMSLAEISESEPVSLTQAALDEADVAPPIEEFMDERTLMLPPDDHDLSNAGAFCHMRGNHAHAEVPLPLRIRGQPVAGDLGREDDDTRCTSSHSNNTFQQCRDAFVDFDGVHWEPEHAEDVLIPFEIEQHLPTSREPLICPTRPQQYLDPETGQEMKFYPARVPAMLNVPQKLSSKVKTVQRNERQSKVLSVMMDANGQLPSPEAPWQIPEPESNKPLAMPEATYQSWLPDPVAGQRDSFALFDPVAGQRDSSAPLAPTSPSKGQGARSSNGDEEPTTTAGTEPEGLAYTLRRPQRLSALDPEKRKSRASFLTKLPPQLRASAFFDLPSVTANVEIKDGSAMATLDSILDASATAPVSAFTDHAFVGKLGLEVYGKKKKHKSRKSTATLGTLSAEPEPEPRPKKRSSLMWLRKHNSTNNIDEKKRPRSMASAPVLGAGAESGEAEDRKWADGSNSVHDEATEAESGSDKESEEDDEAYHGPPTTLLAELQLRKQEQQQRKKNMGSGFPNGIHATLLEMDTVAETQRKHRQTKRVNLAWEEPGAHVDQNGSDDEDVPLAILAAMHHGAKNRADLERPMGLMERRALEDNEPLSRRRARLQGLDTLPAALQKRQSVMSFPALGAAENRSPRPAMGTVLSPASGPDEDAGDNETLGARRRRLAAPEGDDAKLPQARPISSSFSTELLSQFGDLDKAEAKSAGDKADAPQEATGEETLGQRRRRLQAEREAREREMSHGNLTPGTAQRISRRISMADVLAAHPKKDLDIRAKEDEARRVDENRAVMEREAKLAAMRRQMPQTLIQPNVERSGGYRGGAYNDGSGGCDTQVSRNGAAFTPQGLTQGPYGYGNYSRSSVLLNNYKGPTQQPIHGAMGPSKHVGAYDGMKANGIFNGKAAMSVYGGGLMAPVAVTGGSMDRVERWRRGVHP</sequence>
<evidence type="ECO:0000256" key="1">
    <source>
        <dbReference type="SAM" id="MobiDB-lite"/>
    </source>
</evidence>
<feature type="compositionally biased region" description="Low complexity" evidence="1">
    <location>
        <begin position="273"/>
        <end position="282"/>
    </location>
</feature>
<dbReference type="EMBL" id="JAAVMX010000005">
    <property type="protein sequence ID" value="KAF4508469.1"/>
    <property type="molecule type" value="Genomic_DNA"/>
</dbReference>
<feature type="region of interest" description="Disordered" evidence="1">
    <location>
        <begin position="273"/>
        <end position="305"/>
    </location>
</feature>
<comment type="caution">
    <text evidence="2">The sequence shown here is derived from an EMBL/GenBank/DDBJ whole genome shotgun (WGS) entry which is preliminary data.</text>
</comment>
<organism evidence="2 3">
    <name type="scientific">Ophiocordyceps sinensis</name>
    <dbReference type="NCBI Taxonomy" id="72228"/>
    <lineage>
        <taxon>Eukaryota</taxon>
        <taxon>Fungi</taxon>
        <taxon>Dikarya</taxon>
        <taxon>Ascomycota</taxon>
        <taxon>Pezizomycotina</taxon>
        <taxon>Sordariomycetes</taxon>
        <taxon>Hypocreomycetidae</taxon>
        <taxon>Hypocreales</taxon>
        <taxon>Ophiocordycipitaceae</taxon>
        <taxon>Ophiocordyceps</taxon>
    </lineage>
</organism>
<keyword evidence="3" id="KW-1185">Reference proteome</keyword>
<feature type="region of interest" description="Disordered" evidence="1">
    <location>
        <begin position="685"/>
        <end position="789"/>
    </location>
</feature>
<feature type="compositionally biased region" description="Basic residues" evidence="1">
    <location>
        <begin position="711"/>
        <end position="724"/>
    </location>
</feature>
<feature type="region of interest" description="Disordered" evidence="1">
    <location>
        <begin position="1001"/>
        <end position="1051"/>
    </location>
</feature>
<name>A0A8H4PQ99_9HYPO</name>
<accession>A0A8H4PQ99</accession>
<feature type="region of interest" description="Disordered" evidence="1">
    <location>
        <begin position="1"/>
        <end position="156"/>
    </location>
</feature>
<feature type="compositionally biased region" description="Basic and acidic residues" evidence="1">
    <location>
        <begin position="1030"/>
        <end position="1042"/>
    </location>
</feature>
<feature type="compositionally biased region" description="Polar residues" evidence="1">
    <location>
        <begin position="568"/>
        <end position="579"/>
    </location>
</feature>
<gene>
    <name evidence="2" type="ORF">G6O67_004845</name>
</gene>
<proteinExistence type="predicted"/>
<feature type="compositionally biased region" description="Polar residues" evidence="1">
    <location>
        <begin position="49"/>
        <end position="59"/>
    </location>
</feature>
<dbReference type="Proteomes" id="UP000557566">
    <property type="component" value="Unassembled WGS sequence"/>
</dbReference>
<protein>
    <submittedName>
        <fullName evidence="2">Uncharacterized protein</fullName>
    </submittedName>
</protein>
<feature type="region of interest" description="Disordered" evidence="1">
    <location>
        <begin position="930"/>
        <end position="959"/>
    </location>
</feature>
<feature type="region of interest" description="Disordered" evidence="1">
    <location>
        <begin position="557"/>
        <end position="613"/>
    </location>
</feature>
<evidence type="ECO:0000313" key="2">
    <source>
        <dbReference type="EMBL" id="KAF4508469.1"/>
    </source>
</evidence>
<dbReference type="OrthoDB" id="5288142at2759"/>
<feature type="compositionally biased region" description="Low complexity" evidence="1">
    <location>
        <begin position="586"/>
        <end position="595"/>
    </location>
</feature>
<evidence type="ECO:0000313" key="3">
    <source>
        <dbReference type="Proteomes" id="UP000557566"/>
    </source>
</evidence>